<comment type="caution">
    <text evidence="4">The sequence shown here is derived from an EMBL/GenBank/DDBJ whole genome shotgun (WGS) entry which is preliminary data.</text>
</comment>
<sequence>MKKLQIQCYIACAFFFLTTAMYAQVQEKYISPNNDGVQDELTIPLSIRDKRYIAEWKLVITDETGTVVRTIGNKVSLPEKNTFTGFFKQLFTPKTGVEIPPSVTWDGTLDSGEIASDGTYFYYFTAKDDNGNESKTSSYTVVVDTTPPSITLRDKNNTGNKLFGEGDKSLFTVEQTGSVEDLWTASFVNASGVPVRTYTWENSAPDTVDWDGKDDMGIPVEDGVYFYRITATDRAGNRAPVSTITNIIYSAEKPSTNIAINGSRYFSPNEDGVQDTVMFAVTIPEGSGSSVTGNKLTNWRIEITSSEGAVVRIFEGGESAPKVLSFDGKNNDGVLLSDGEYQAVVYATYLNGYETPIIRSPVFILDNTKPSVLVRTTESIFSPDGDGRLDTITVIQETSQEQEWIGEILDKGGHVVRSVKFTGYPASSFVWEGMDQNGNLCEDGMYTYRLSATDLAGNTGTAVTAPFELNTGTTEVILTVQPLAFSPNGDGIKDTVSLSPVVKTKSGIVSYKLQIMDATGDIVKTYQAEESLPDKFTWNGLRDNGSRCPDGEYMAILDTVSKNGSQGKTVTQYFILDVTYPTVEMEVPYTLFSPDGDGNKDVLPFTVKTSKEDLWIGEIRSASNKVIKQMQWQGSVPDFSWDGTDAAGNIVADGMYSFTLSSEDVAGNKASATIADIQIDTRSTKIYVTMTESGISPNGDGFKDTQKFSIGISVAEGIESWKFDIEDDKGGVVKSWSQKDTPQIPKEITWNGIGDDGSVAEGTLRGTLEVVYSKGNKNQAETGWFVSSVTPPVLQVKTAPTYFSPDNDGVDDDLFIALQAQSPVAFKEWSFNIYDPQNGNTFWTRNGTTSITERMVWDGRGNNGELVQSATDYPFI</sequence>
<dbReference type="Gene3D" id="2.60.40.4070">
    <property type="match status" value="6"/>
</dbReference>
<keyword evidence="1" id="KW-0732">Signal</keyword>
<dbReference type="Pfam" id="PF13860">
    <property type="entry name" value="FlgD_ig"/>
    <property type="match status" value="3"/>
</dbReference>
<evidence type="ECO:0000259" key="3">
    <source>
        <dbReference type="Pfam" id="PF13860"/>
    </source>
</evidence>
<dbReference type="InterPro" id="IPR022038">
    <property type="entry name" value="Ig-like_bact"/>
</dbReference>
<dbReference type="InterPro" id="IPR025965">
    <property type="entry name" value="FlgD/Vpr_Ig-like"/>
</dbReference>
<feature type="domain" description="Ig-like" evidence="2">
    <location>
        <begin position="116"/>
        <end position="161"/>
    </location>
</feature>
<feature type="domain" description="FlgD/Vpr Ig-like" evidence="3">
    <location>
        <begin position="618"/>
        <end position="663"/>
    </location>
</feature>
<gene>
    <name evidence="4" type="ORF">IAA16_09515</name>
</gene>
<dbReference type="Pfam" id="PF13750">
    <property type="entry name" value="Big_3_3"/>
    <property type="match status" value="1"/>
</dbReference>
<protein>
    <submittedName>
        <fullName evidence="4">Gliding motility-associated C-terminal domain-containing protein</fullName>
    </submittedName>
</protein>
<name>A0A9E2L4I2_9SPIR</name>
<feature type="domain" description="FlgD/Vpr Ig-like" evidence="3">
    <location>
        <begin position="503"/>
        <end position="553"/>
    </location>
</feature>
<accession>A0A9E2L4I2</accession>
<evidence type="ECO:0000313" key="4">
    <source>
        <dbReference type="EMBL" id="MBU3850791.1"/>
    </source>
</evidence>
<dbReference type="EMBL" id="JAHLFV010000220">
    <property type="protein sequence ID" value="MBU3850791.1"/>
    <property type="molecule type" value="Genomic_DNA"/>
</dbReference>
<evidence type="ECO:0000259" key="2">
    <source>
        <dbReference type="Pfam" id="PF13750"/>
    </source>
</evidence>
<reference evidence="4" key="2">
    <citation type="submission" date="2021-04" db="EMBL/GenBank/DDBJ databases">
        <authorList>
            <person name="Gilroy R."/>
        </authorList>
    </citation>
    <scope>NUCLEOTIDE SEQUENCE</scope>
    <source>
        <strain evidence="4">Gambia15-2214</strain>
    </source>
</reference>
<dbReference type="Proteomes" id="UP000823914">
    <property type="component" value="Unassembled WGS sequence"/>
</dbReference>
<evidence type="ECO:0000313" key="5">
    <source>
        <dbReference type="Proteomes" id="UP000823914"/>
    </source>
</evidence>
<reference evidence="4" key="1">
    <citation type="journal article" date="2021" name="PeerJ">
        <title>Extensive microbial diversity within the chicken gut microbiome revealed by metagenomics and culture.</title>
        <authorList>
            <person name="Gilroy R."/>
            <person name="Ravi A."/>
            <person name="Getino M."/>
            <person name="Pursley I."/>
            <person name="Horton D.L."/>
            <person name="Alikhan N.F."/>
            <person name="Baker D."/>
            <person name="Gharbi K."/>
            <person name="Hall N."/>
            <person name="Watson M."/>
            <person name="Adriaenssens E.M."/>
            <person name="Foster-Nyarko E."/>
            <person name="Jarju S."/>
            <person name="Secka A."/>
            <person name="Antonio M."/>
            <person name="Oren A."/>
            <person name="Chaudhuri R.R."/>
            <person name="La Ragione R."/>
            <person name="Hildebrand F."/>
            <person name="Pallen M.J."/>
        </authorList>
    </citation>
    <scope>NUCLEOTIDE SEQUENCE</scope>
    <source>
        <strain evidence="4">Gambia15-2214</strain>
    </source>
</reference>
<proteinExistence type="predicted"/>
<feature type="domain" description="FlgD/Vpr Ig-like" evidence="3">
    <location>
        <begin position="407"/>
        <end position="453"/>
    </location>
</feature>
<feature type="chain" id="PRO_5039265570" evidence="1">
    <location>
        <begin position="24"/>
        <end position="876"/>
    </location>
</feature>
<evidence type="ECO:0000256" key="1">
    <source>
        <dbReference type="SAM" id="SignalP"/>
    </source>
</evidence>
<organism evidence="4 5">
    <name type="scientific">Candidatus Treponema excrementipullorum</name>
    <dbReference type="NCBI Taxonomy" id="2838768"/>
    <lineage>
        <taxon>Bacteria</taxon>
        <taxon>Pseudomonadati</taxon>
        <taxon>Spirochaetota</taxon>
        <taxon>Spirochaetia</taxon>
        <taxon>Spirochaetales</taxon>
        <taxon>Treponemataceae</taxon>
        <taxon>Treponema</taxon>
    </lineage>
</organism>
<feature type="signal peptide" evidence="1">
    <location>
        <begin position="1"/>
        <end position="23"/>
    </location>
</feature>
<dbReference type="AlphaFoldDB" id="A0A9E2L4I2"/>
<feature type="non-terminal residue" evidence="4">
    <location>
        <position position="876"/>
    </location>
</feature>